<dbReference type="CDD" id="cd09272">
    <property type="entry name" value="RNase_HI_RT_Ty1"/>
    <property type="match status" value="1"/>
</dbReference>
<feature type="domain" description="Reverse transcriptase Ty1/copia-type" evidence="1">
    <location>
        <begin position="56"/>
        <end position="129"/>
    </location>
</feature>
<dbReference type="AlphaFoldDB" id="A5C6I5"/>
<sequence>MQPYKNNLSMVTRSKVGIFKAKILAATCEPTCVEEALRVHHWKQVMVDELMALLKNNAWSLISLPLGRTPIGYKWVFKVKENPDGSIQKYKARLVAKGFHQVAGFDFTETFSPIVKPAFIQVMLTIALFRGALQYVTITRLEIAYSVNKVCQYMQAPLESHWKLVKRILKYLKRTLHHRLHLRKFPTLDLVEFCDANWASNPDDQISTSGFGVYFGSNLVTWQSKKQHIVSRSSKEVEYRSLASLVVEITWLQSLLLDIKITLPIPPDIWCDNLSIVMLVAYPILHARTRHIELDLYFIKKKVLQRKVSVQHVPSTDQVADVLMKVISSIRFVNLRENVKR</sequence>
<dbReference type="EMBL" id="AM484009">
    <property type="protein sequence ID" value="CAN79734.1"/>
    <property type="molecule type" value="Genomic_DNA"/>
</dbReference>
<dbReference type="PANTHER" id="PTHR11439:SF455">
    <property type="entry name" value="RLK (RECEPTOR-LIKE PROTEIN KINASE) 8, PUTATIVE-RELATED"/>
    <property type="match status" value="1"/>
</dbReference>
<name>A5C6I5_VITVI</name>
<reference evidence="2" key="1">
    <citation type="journal article" date="2007" name="PLoS ONE">
        <title>The first genome sequence of an elite grapevine cultivar (Pinot noir Vitis vinifera L.): coping with a highly heterozygous genome.</title>
        <authorList>
            <person name="Velasco R."/>
            <person name="Zharkikh A."/>
            <person name="Troggio M."/>
            <person name="Cartwright D.A."/>
            <person name="Cestaro A."/>
            <person name="Pruss D."/>
            <person name="Pindo M."/>
            <person name="FitzGerald L.M."/>
            <person name="Vezzulli S."/>
            <person name="Reid J."/>
            <person name="Malacarne G."/>
            <person name="Iliev D."/>
            <person name="Coppola G."/>
            <person name="Wardell B."/>
            <person name="Micheletti D."/>
            <person name="Macalma T."/>
            <person name="Facci M."/>
            <person name="Mitchell J.T."/>
            <person name="Perazzolli M."/>
            <person name="Eldredge G."/>
            <person name="Gatto P."/>
            <person name="Oyzerski R."/>
            <person name="Moretto M."/>
            <person name="Gutin N."/>
            <person name="Stefanini M."/>
            <person name="Chen Y."/>
            <person name="Segala C."/>
            <person name="Davenport C."/>
            <person name="Dematte L."/>
            <person name="Mraz A."/>
            <person name="Battilana J."/>
            <person name="Stormo K."/>
            <person name="Costa F."/>
            <person name="Tao Q."/>
            <person name="Si-Ammour A."/>
            <person name="Harkins T."/>
            <person name="Lackey A."/>
            <person name="Perbost C."/>
            <person name="Taillon B."/>
            <person name="Stella A."/>
            <person name="Solovyev V."/>
            <person name="Fawcett J.A."/>
            <person name="Sterck L."/>
            <person name="Vandepoele K."/>
            <person name="Grando S.M."/>
            <person name="Toppo S."/>
            <person name="Moser C."/>
            <person name="Lanchbury J."/>
            <person name="Bogden R."/>
            <person name="Skolnick M."/>
            <person name="Sgaramella V."/>
            <person name="Bhatnagar S.K."/>
            <person name="Fontana P."/>
            <person name="Gutin A."/>
            <person name="Van de Peer Y."/>
            <person name="Salamini F."/>
            <person name="Viola R."/>
        </authorList>
    </citation>
    <scope>NUCLEOTIDE SEQUENCE</scope>
</reference>
<gene>
    <name evidence="2" type="ORF">VITISV_039266</name>
</gene>
<dbReference type="SUPFAM" id="SSF56672">
    <property type="entry name" value="DNA/RNA polymerases"/>
    <property type="match status" value="1"/>
</dbReference>
<dbReference type="InterPro" id="IPR043502">
    <property type="entry name" value="DNA/RNA_pol_sf"/>
</dbReference>
<dbReference type="InterPro" id="IPR013103">
    <property type="entry name" value="RVT_2"/>
</dbReference>
<dbReference type="Pfam" id="PF07727">
    <property type="entry name" value="RVT_2"/>
    <property type="match status" value="1"/>
</dbReference>
<evidence type="ECO:0000313" key="2">
    <source>
        <dbReference type="EMBL" id="CAN79734.1"/>
    </source>
</evidence>
<evidence type="ECO:0000259" key="1">
    <source>
        <dbReference type="Pfam" id="PF07727"/>
    </source>
</evidence>
<accession>A5C6I5</accession>
<dbReference type="PANTHER" id="PTHR11439">
    <property type="entry name" value="GAG-POL-RELATED RETROTRANSPOSON"/>
    <property type="match status" value="1"/>
</dbReference>
<proteinExistence type="predicted"/>
<protein>
    <recommendedName>
        <fullName evidence="1">Reverse transcriptase Ty1/copia-type domain-containing protein</fullName>
    </recommendedName>
</protein>
<organism evidence="2">
    <name type="scientific">Vitis vinifera</name>
    <name type="common">Grape</name>
    <dbReference type="NCBI Taxonomy" id="29760"/>
    <lineage>
        <taxon>Eukaryota</taxon>
        <taxon>Viridiplantae</taxon>
        <taxon>Streptophyta</taxon>
        <taxon>Embryophyta</taxon>
        <taxon>Tracheophyta</taxon>
        <taxon>Spermatophyta</taxon>
        <taxon>Magnoliopsida</taxon>
        <taxon>eudicotyledons</taxon>
        <taxon>Gunneridae</taxon>
        <taxon>Pentapetalae</taxon>
        <taxon>rosids</taxon>
        <taxon>Vitales</taxon>
        <taxon>Vitaceae</taxon>
        <taxon>Viteae</taxon>
        <taxon>Vitis</taxon>
    </lineage>
</organism>